<keyword evidence="9" id="KW-0624">Polysaccharide degradation</keyword>
<keyword evidence="14" id="KW-1185">Reference proteome</keyword>
<dbReference type="SUPFAM" id="SSF54556">
    <property type="entry name" value="Chitinase insertion domain"/>
    <property type="match status" value="1"/>
</dbReference>
<reference evidence="13" key="1">
    <citation type="journal article" date="2020" name="Stud. Mycol.">
        <title>101 Dothideomycetes genomes: a test case for predicting lifestyles and emergence of pathogens.</title>
        <authorList>
            <person name="Haridas S."/>
            <person name="Albert R."/>
            <person name="Binder M."/>
            <person name="Bloem J."/>
            <person name="Labutti K."/>
            <person name="Salamov A."/>
            <person name="Andreopoulos B."/>
            <person name="Baker S."/>
            <person name="Barry K."/>
            <person name="Bills G."/>
            <person name="Bluhm B."/>
            <person name="Cannon C."/>
            <person name="Castanera R."/>
            <person name="Culley D."/>
            <person name="Daum C."/>
            <person name="Ezra D."/>
            <person name="Gonzalez J."/>
            <person name="Henrissat B."/>
            <person name="Kuo A."/>
            <person name="Liang C."/>
            <person name="Lipzen A."/>
            <person name="Lutzoni F."/>
            <person name="Magnuson J."/>
            <person name="Mondo S."/>
            <person name="Nolan M."/>
            <person name="Ohm R."/>
            <person name="Pangilinan J."/>
            <person name="Park H.-J."/>
            <person name="Ramirez L."/>
            <person name="Alfaro M."/>
            <person name="Sun H."/>
            <person name="Tritt A."/>
            <person name="Yoshinaga Y."/>
            <person name="Zwiers L.-H."/>
            <person name="Turgeon B."/>
            <person name="Goodwin S."/>
            <person name="Spatafora J."/>
            <person name="Crous P."/>
            <person name="Grigoriev I."/>
        </authorList>
    </citation>
    <scope>NUCLEOTIDE SEQUENCE</scope>
    <source>
        <strain evidence="13">Tuck. ex Michener</strain>
    </source>
</reference>
<evidence type="ECO:0000256" key="6">
    <source>
        <dbReference type="ARBA" id="ARBA00023180"/>
    </source>
</evidence>
<evidence type="ECO:0000256" key="5">
    <source>
        <dbReference type="ARBA" id="ARBA00023024"/>
    </source>
</evidence>
<evidence type="ECO:0000313" key="14">
    <source>
        <dbReference type="Proteomes" id="UP000800092"/>
    </source>
</evidence>
<keyword evidence="11" id="KW-0732">Signal</keyword>
<dbReference type="GO" id="GO:0006032">
    <property type="term" value="P:chitin catabolic process"/>
    <property type="evidence" value="ECO:0007669"/>
    <property type="project" value="UniProtKB-KW"/>
</dbReference>
<evidence type="ECO:0000313" key="13">
    <source>
        <dbReference type="EMBL" id="KAF2234274.1"/>
    </source>
</evidence>
<keyword evidence="7" id="KW-0119">Carbohydrate metabolism</keyword>
<dbReference type="AlphaFoldDB" id="A0A6A6H828"/>
<dbReference type="GO" id="GO:0000272">
    <property type="term" value="P:polysaccharide catabolic process"/>
    <property type="evidence" value="ECO:0007669"/>
    <property type="project" value="UniProtKB-KW"/>
</dbReference>
<organism evidence="13 14">
    <name type="scientific">Viridothelium virens</name>
    <name type="common">Speckled blister lichen</name>
    <name type="synonym">Trypethelium virens</name>
    <dbReference type="NCBI Taxonomy" id="1048519"/>
    <lineage>
        <taxon>Eukaryota</taxon>
        <taxon>Fungi</taxon>
        <taxon>Dikarya</taxon>
        <taxon>Ascomycota</taxon>
        <taxon>Pezizomycotina</taxon>
        <taxon>Dothideomycetes</taxon>
        <taxon>Dothideomycetes incertae sedis</taxon>
        <taxon>Trypetheliales</taxon>
        <taxon>Trypetheliaceae</taxon>
        <taxon>Viridothelium</taxon>
    </lineage>
</organism>
<dbReference type="InterPro" id="IPR001579">
    <property type="entry name" value="Glyco_hydro_18_chit_AS"/>
</dbReference>
<evidence type="ECO:0000256" key="8">
    <source>
        <dbReference type="ARBA" id="ARBA00023295"/>
    </source>
</evidence>
<evidence type="ECO:0000256" key="4">
    <source>
        <dbReference type="ARBA" id="ARBA00022801"/>
    </source>
</evidence>
<evidence type="ECO:0000259" key="12">
    <source>
        <dbReference type="PROSITE" id="PS51910"/>
    </source>
</evidence>
<evidence type="ECO:0000256" key="2">
    <source>
        <dbReference type="ARBA" id="ARBA00008682"/>
    </source>
</evidence>
<dbReference type="Proteomes" id="UP000800092">
    <property type="component" value="Unassembled WGS sequence"/>
</dbReference>
<dbReference type="PANTHER" id="PTHR11177:SF317">
    <property type="entry name" value="CHITINASE 12-RELATED"/>
    <property type="match status" value="1"/>
</dbReference>
<dbReference type="GO" id="GO:0008843">
    <property type="term" value="F:endochitinase activity"/>
    <property type="evidence" value="ECO:0007669"/>
    <property type="project" value="UniProtKB-EC"/>
</dbReference>
<dbReference type="Gene3D" id="3.20.20.80">
    <property type="entry name" value="Glycosidases"/>
    <property type="match status" value="1"/>
</dbReference>
<dbReference type="Gene3D" id="3.10.50.10">
    <property type="match status" value="1"/>
</dbReference>
<dbReference type="EMBL" id="ML991800">
    <property type="protein sequence ID" value="KAF2234274.1"/>
    <property type="molecule type" value="Genomic_DNA"/>
</dbReference>
<dbReference type="InterPro" id="IPR017853">
    <property type="entry name" value="GH"/>
</dbReference>
<keyword evidence="8 10" id="KW-0326">Glycosidase</keyword>
<dbReference type="EC" id="3.2.1.14" evidence="3"/>
<dbReference type="CDD" id="cd06548">
    <property type="entry name" value="GH18_chitinase"/>
    <property type="match status" value="1"/>
</dbReference>
<evidence type="ECO:0000256" key="1">
    <source>
        <dbReference type="ARBA" id="ARBA00000822"/>
    </source>
</evidence>
<dbReference type="FunFam" id="3.20.20.80:FF:000095">
    <property type="entry name" value="Endochitinase B1"/>
    <property type="match status" value="1"/>
</dbReference>
<dbReference type="InterPro" id="IPR011583">
    <property type="entry name" value="Chitinase_II/V-like_cat"/>
</dbReference>
<name>A0A6A6H828_VIRVR</name>
<dbReference type="PROSITE" id="PS01095">
    <property type="entry name" value="GH18_1"/>
    <property type="match status" value="1"/>
</dbReference>
<dbReference type="SMART" id="SM00636">
    <property type="entry name" value="Glyco_18"/>
    <property type="match status" value="1"/>
</dbReference>
<sequence length="428" mass="46363">MHVHRALLGLGWLSLAVGAPLNSASSNEVEERATSGLKSVAYFANWDIYGRNYQPQNLPADQLTHVLYAFANVQSDTGTVVLSDTYADLQKHYSTDSWNDVGNNVYGCVKQLFLLKQKNRKLKNLLSIGGWTYSPNFATMASTASGRSTFASSAVQLVSDLGFDGIDIDWEYPTTGTSPNDMVQLLAAVRSALNNYSTQTLNGYHLLLTVASPAGPANYEPMNLKGMDQYIDFWNLMAYDYDGSWANTSGHDANVYPSTSNPTSTPYNTDQAIEYYISQGVAANKIVMGMPIYGRSFLDTAGPGTAYNGVGPGSWEDGVWDYKALPQPGATVNTDTSIMASWSYDSSSQTMISYDTPQITQLKSNYIKSKGLGGGMWWEASGDRNDSQSLISTLVTSFGGVGNLDSSQNQLSYSTSQYANLKAGFPGG</sequence>
<proteinExistence type="inferred from homology"/>
<evidence type="ECO:0000256" key="10">
    <source>
        <dbReference type="RuleBase" id="RU000489"/>
    </source>
</evidence>
<accession>A0A6A6H828</accession>
<dbReference type="InterPro" id="IPR001223">
    <property type="entry name" value="Glyco_hydro18_cat"/>
</dbReference>
<keyword evidence="6" id="KW-0325">Glycoprotein</keyword>
<keyword evidence="4 10" id="KW-0378">Hydrolase</keyword>
<evidence type="ECO:0000256" key="3">
    <source>
        <dbReference type="ARBA" id="ARBA00012729"/>
    </source>
</evidence>
<dbReference type="GO" id="GO:0008061">
    <property type="term" value="F:chitin binding"/>
    <property type="evidence" value="ECO:0007669"/>
    <property type="project" value="InterPro"/>
</dbReference>
<feature type="chain" id="PRO_5025567854" description="chitinase" evidence="11">
    <location>
        <begin position="19"/>
        <end position="428"/>
    </location>
</feature>
<gene>
    <name evidence="13" type="ORF">EV356DRAFT_447021</name>
</gene>
<keyword evidence="5" id="KW-0146">Chitin degradation</keyword>
<dbReference type="InterPro" id="IPR050314">
    <property type="entry name" value="Glycosyl_Hydrlase_18"/>
</dbReference>
<dbReference type="OrthoDB" id="76388at2759"/>
<feature type="signal peptide" evidence="11">
    <location>
        <begin position="1"/>
        <end position="18"/>
    </location>
</feature>
<dbReference type="SUPFAM" id="SSF51445">
    <property type="entry name" value="(Trans)glycosidases"/>
    <property type="match status" value="1"/>
</dbReference>
<feature type="domain" description="GH18" evidence="12">
    <location>
        <begin position="37"/>
        <end position="401"/>
    </location>
</feature>
<dbReference type="FunFam" id="3.10.50.10:FF:000005">
    <property type="entry name" value="Endochitinase B1"/>
    <property type="match status" value="1"/>
</dbReference>
<evidence type="ECO:0000256" key="7">
    <source>
        <dbReference type="ARBA" id="ARBA00023277"/>
    </source>
</evidence>
<dbReference type="PANTHER" id="PTHR11177">
    <property type="entry name" value="CHITINASE"/>
    <property type="match status" value="1"/>
</dbReference>
<dbReference type="InterPro" id="IPR029070">
    <property type="entry name" value="Chitinase_insertion_sf"/>
</dbReference>
<evidence type="ECO:0000256" key="9">
    <source>
        <dbReference type="ARBA" id="ARBA00023326"/>
    </source>
</evidence>
<dbReference type="PROSITE" id="PS51910">
    <property type="entry name" value="GH18_2"/>
    <property type="match status" value="1"/>
</dbReference>
<protein>
    <recommendedName>
        <fullName evidence="3">chitinase</fullName>
        <ecNumber evidence="3">3.2.1.14</ecNumber>
    </recommendedName>
</protein>
<evidence type="ECO:0000256" key="11">
    <source>
        <dbReference type="SAM" id="SignalP"/>
    </source>
</evidence>
<dbReference type="GO" id="GO:0005576">
    <property type="term" value="C:extracellular region"/>
    <property type="evidence" value="ECO:0007669"/>
    <property type="project" value="TreeGrafter"/>
</dbReference>
<comment type="similarity">
    <text evidence="2">Belongs to the glycosyl hydrolase 18 family. Chitinase class V subfamily.</text>
</comment>
<dbReference type="Pfam" id="PF00704">
    <property type="entry name" value="Glyco_hydro_18"/>
    <property type="match status" value="1"/>
</dbReference>
<comment type="catalytic activity">
    <reaction evidence="1">
        <text>Random endo-hydrolysis of N-acetyl-beta-D-glucosaminide (1-&gt;4)-beta-linkages in chitin and chitodextrins.</text>
        <dbReference type="EC" id="3.2.1.14"/>
    </reaction>
</comment>